<dbReference type="InterPro" id="IPR019704">
    <property type="entry name" value="Flagellar_assmbl_FliX_class2"/>
</dbReference>
<dbReference type="Pfam" id="PF10768">
    <property type="entry name" value="FliX"/>
    <property type="match status" value="1"/>
</dbReference>
<evidence type="ECO:0008006" key="3">
    <source>
        <dbReference type="Google" id="ProtNLM"/>
    </source>
</evidence>
<reference evidence="1" key="2">
    <citation type="submission" date="2021-08" db="EMBL/GenBank/DDBJ databases">
        <authorList>
            <person name="Tani A."/>
            <person name="Ola A."/>
            <person name="Ogura Y."/>
            <person name="Katsura K."/>
            <person name="Hayashi T."/>
        </authorList>
    </citation>
    <scope>NUCLEOTIDE SEQUENCE</scope>
    <source>
        <strain evidence="1">DSM 23674</strain>
    </source>
</reference>
<gene>
    <name evidence="1" type="ORF">EKPJFOCH_2841</name>
</gene>
<dbReference type="Proteomes" id="UP001055101">
    <property type="component" value="Unassembled WGS sequence"/>
</dbReference>
<evidence type="ECO:0000313" key="1">
    <source>
        <dbReference type="EMBL" id="GJE56339.1"/>
    </source>
</evidence>
<comment type="caution">
    <text evidence="1">The sequence shown here is derived from an EMBL/GenBank/DDBJ whole genome shotgun (WGS) entry which is preliminary data.</text>
</comment>
<keyword evidence="2" id="KW-1185">Reference proteome</keyword>
<sequence>MTAGRLNGSNPPGFPFPPAARIMRVEHRFATVAAGPASAGRRAEGARAFSLAESAQVTRPGTAATAQTGMLAGLDAILTLQGNQDAPQERRRRSVKRGHDLLDGLDRLKAAILGGRVATHELQAIAGRLSEHAESSGDPRLDGLVADIELRAAVELAKLEALRGV</sequence>
<dbReference type="EMBL" id="BPRA01000012">
    <property type="protein sequence ID" value="GJE56339.1"/>
    <property type="molecule type" value="Genomic_DNA"/>
</dbReference>
<evidence type="ECO:0000313" key="2">
    <source>
        <dbReference type="Proteomes" id="UP001055101"/>
    </source>
</evidence>
<accession>A0ABQ4TLV7</accession>
<proteinExistence type="predicted"/>
<protein>
    <recommendedName>
        <fullName evidence="3">Flagellar assembly protein fliX</fullName>
    </recommendedName>
</protein>
<reference evidence="1" key="1">
    <citation type="journal article" date="2021" name="Front. Microbiol.">
        <title>Comprehensive Comparative Genomics and Phenotyping of Methylobacterium Species.</title>
        <authorList>
            <person name="Alessa O."/>
            <person name="Ogura Y."/>
            <person name="Fujitani Y."/>
            <person name="Takami H."/>
            <person name="Hayashi T."/>
            <person name="Sahin N."/>
            <person name="Tani A."/>
        </authorList>
    </citation>
    <scope>NUCLEOTIDE SEQUENCE</scope>
    <source>
        <strain evidence="1">DSM 23674</strain>
    </source>
</reference>
<organism evidence="1 2">
    <name type="scientific">Methylobacterium thuringiense</name>
    <dbReference type="NCBI Taxonomy" id="1003091"/>
    <lineage>
        <taxon>Bacteria</taxon>
        <taxon>Pseudomonadati</taxon>
        <taxon>Pseudomonadota</taxon>
        <taxon>Alphaproteobacteria</taxon>
        <taxon>Hyphomicrobiales</taxon>
        <taxon>Methylobacteriaceae</taxon>
        <taxon>Methylobacterium</taxon>
    </lineage>
</organism>
<name>A0ABQ4TLV7_9HYPH</name>